<dbReference type="Proteomes" id="UP000183400">
    <property type="component" value="Unassembled WGS sequence"/>
</dbReference>
<proteinExistence type="predicted"/>
<reference evidence="3" key="1">
    <citation type="submission" date="2016-10" db="EMBL/GenBank/DDBJ databases">
        <authorList>
            <person name="Varghese N."/>
            <person name="Submissions S."/>
        </authorList>
    </citation>
    <scope>NUCLEOTIDE SEQUENCE [LARGE SCALE GENOMIC DNA]</scope>
    <source>
        <strain evidence="3">DSM 27839</strain>
    </source>
</reference>
<keyword evidence="3" id="KW-1185">Reference proteome</keyword>
<evidence type="ECO:0000256" key="1">
    <source>
        <dbReference type="SAM" id="MobiDB-lite"/>
    </source>
</evidence>
<dbReference type="EMBL" id="FNNP01000001">
    <property type="protein sequence ID" value="SDW36952.1"/>
    <property type="molecule type" value="Genomic_DNA"/>
</dbReference>
<feature type="compositionally biased region" description="Low complexity" evidence="1">
    <location>
        <begin position="34"/>
        <end position="44"/>
    </location>
</feature>
<organism evidence="2 3">
    <name type="scientific">Ruegeria halocynthiae</name>
    <dbReference type="NCBI Taxonomy" id="985054"/>
    <lineage>
        <taxon>Bacteria</taxon>
        <taxon>Pseudomonadati</taxon>
        <taxon>Pseudomonadota</taxon>
        <taxon>Alphaproteobacteria</taxon>
        <taxon>Rhodobacterales</taxon>
        <taxon>Roseobacteraceae</taxon>
        <taxon>Ruegeria</taxon>
    </lineage>
</organism>
<evidence type="ECO:0000313" key="3">
    <source>
        <dbReference type="Proteomes" id="UP000183400"/>
    </source>
</evidence>
<feature type="region of interest" description="Disordered" evidence="1">
    <location>
        <begin position="28"/>
        <end position="50"/>
    </location>
</feature>
<gene>
    <name evidence="2" type="ORF">SAMN05444358_101644</name>
</gene>
<dbReference type="STRING" id="985054.SAMN05444358_101644"/>
<dbReference type="OrthoDB" id="7773807at2"/>
<evidence type="ECO:0008006" key="4">
    <source>
        <dbReference type="Google" id="ProtNLM"/>
    </source>
</evidence>
<name>A0A1H2SZD0_9RHOB</name>
<accession>A0A1H2SZD0</accession>
<sequence length="174" mass="19035">MHKTLSVLLISTMVLSACSSWRNSRANPSNWFGSSTPSPTETSPNDANALLPDKAEEKGLFAKPDAEDNSVSIAVINELRIDPTPAGAIIYSAGTATRQGAYNARLSRVNSEELAKDGIMEFTFRVDYPEYATAQGTERSRMVSDAINVTTQELEGIRLVRVKGQQNALESRRR</sequence>
<evidence type="ECO:0000313" key="2">
    <source>
        <dbReference type="EMBL" id="SDW36952.1"/>
    </source>
</evidence>
<dbReference type="PROSITE" id="PS51257">
    <property type="entry name" value="PROKAR_LIPOPROTEIN"/>
    <property type="match status" value="1"/>
</dbReference>
<dbReference type="AlphaFoldDB" id="A0A1H2SZD0"/>
<protein>
    <recommendedName>
        <fullName evidence="4">Lipoprotein</fullName>
    </recommendedName>
</protein>